<reference evidence="2" key="1">
    <citation type="journal article" date="2019" name="Int. J. Syst. Evol. Microbiol.">
        <title>The Global Catalogue of Microorganisms (GCM) 10K type strain sequencing project: providing services to taxonomists for standard genome sequencing and annotation.</title>
        <authorList>
            <consortium name="The Broad Institute Genomics Platform"/>
            <consortium name="The Broad Institute Genome Sequencing Center for Infectious Disease"/>
            <person name="Wu L."/>
            <person name="Ma J."/>
        </authorList>
    </citation>
    <scope>NUCLEOTIDE SEQUENCE [LARGE SCALE GENOMIC DNA]</scope>
    <source>
        <strain evidence="2">CCUG 46385</strain>
    </source>
</reference>
<proteinExistence type="predicted"/>
<evidence type="ECO:0000313" key="1">
    <source>
        <dbReference type="EMBL" id="MFC4803884.1"/>
    </source>
</evidence>
<name>A0ABV9QI79_9FIRM</name>
<dbReference type="EMBL" id="JBHSHL010000007">
    <property type="protein sequence ID" value="MFC4803884.1"/>
    <property type="molecule type" value="Genomic_DNA"/>
</dbReference>
<comment type="caution">
    <text evidence="1">The sequence shown here is derived from an EMBL/GenBank/DDBJ whole genome shotgun (WGS) entry which is preliminary data.</text>
</comment>
<protein>
    <submittedName>
        <fullName evidence="1">Uncharacterized protein</fullName>
    </submittedName>
</protein>
<organism evidence="1 2">
    <name type="scientific">Filifactor villosus</name>
    <dbReference type="NCBI Taxonomy" id="29374"/>
    <lineage>
        <taxon>Bacteria</taxon>
        <taxon>Bacillati</taxon>
        <taxon>Bacillota</taxon>
        <taxon>Clostridia</taxon>
        <taxon>Peptostreptococcales</taxon>
        <taxon>Filifactoraceae</taxon>
        <taxon>Filifactor</taxon>
    </lineage>
</organism>
<gene>
    <name evidence="1" type="ORF">ACFO4R_02205</name>
</gene>
<dbReference type="Proteomes" id="UP001595916">
    <property type="component" value="Unassembled WGS sequence"/>
</dbReference>
<accession>A0ABV9QI79</accession>
<sequence length="134" mass="15715">MKTLRESMIYLERHLSSLESKVLSETPSRDTVLNIEESHRYKITMSEKNRACKILLHTFVGPKPSSLFEIRMTHEITVRFDREVSVEELERELDFFVQPLGKDISYVCTIVCFEMIKDRIILPPSIDIKMVKPL</sequence>
<keyword evidence="2" id="KW-1185">Reference proteome</keyword>
<dbReference type="RefSeq" id="WP_379787354.1">
    <property type="nucleotide sequence ID" value="NZ_JBHSHL010000007.1"/>
</dbReference>
<evidence type="ECO:0000313" key="2">
    <source>
        <dbReference type="Proteomes" id="UP001595916"/>
    </source>
</evidence>